<keyword evidence="2" id="KW-0808">Transferase</keyword>
<dbReference type="CDD" id="cd02440">
    <property type="entry name" value="AdoMet_MTases"/>
    <property type="match status" value="1"/>
</dbReference>
<evidence type="ECO:0000313" key="3">
    <source>
        <dbReference type="Proteomes" id="UP000886741"/>
    </source>
</evidence>
<dbReference type="InterPro" id="IPR029063">
    <property type="entry name" value="SAM-dependent_MTases_sf"/>
</dbReference>
<keyword evidence="2" id="KW-0489">Methyltransferase</keyword>
<gene>
    <name evidence="2" type="ORF">IAA83_09280</name>
</gene>
<dbReference type="Gene3D" id="3.40.50.150">
    <property type="entry name" value="Vaccinia Virus protein VP39"/>
    <property type="match status" value="1"/>
</dbReference>
<dbReference type="InterPro" id="IPR013216">
    <property type="entry name" value="Methyltransf_11"/>
</dbReference>
<evidence type="ECO:0000259" key="1">
    <source>
        <dbReference type="Pfam" id="PF08241"/>
    </source>
</evidence>
<evidence type="ECO:0000313" key="2">
    <source>
        <dbReference type="EMBL" id="HIS65545.1"/>
    </source>
</evidence>
<protein>
    <submittedName>
        <fullName evidence="2">Class I SAM-dependent methyltransferase</fullName>
    </submittedName>
</protein>
<dbReference type="AlphaFoldDB" id="A0A9D1JTL6"/>
<reference evidence="2" key="2">
    <citation type="journal article" date="2021" name="PeerJ">
        <title>Extensive microbial diversity within the chicken gut microbiome revealed by metagenomics and culture.</title>
        <authorList>
            <person name="Gilroy R."/>
            <person name="Ravi A."/>
            <person name="Getino M."/>
            <person name="Pursley I."/>
            <person name="Horton D.L."/>
            <person name="Alikhan N.F."/>
            <person name="Baker D."/>
            <person name="Gharbi K."/>
            <person name="Hall N."/>
            <person name="Watson M."/>
            <person name="Adriaenssens E.M."/>
            <person name="Foster-Nyarko E."/>
            <person name="Jarju S."/>
            <person name="Secka A."/>
            <person name="Antonio M."/>
            <person name="Oren A."/>
            <person name="Chaudhuri R.R."/>
            <person name="La Ragione R."/>
            <person name="Hildebrand F."/>
            <person name="Pallen M.J."/>
        </authorList>
    </citation>
    <scope>NUCLEOTIDE SEQUENCE</scope>
    <source>
        <strain evidence="2">ChiBcec16-1751</strain>
    </source>
</reference>
<comment type="caution">
    <text evidence="2">The sequence shown here is derived from an EMBL/GenBank/DDBJ whole genome shotgun (WGS) entry which is preliminary data.</text>
</comment>
<dbReference type="Proteomes" id="UP000886741">
    <property type="component" value="Unassembled WGS sequence"/>
</dbReference>
<dbReference type="Pfam" id="PF08241">
    <property type="entry name" value="Methyltransf_11"/>
    <property type="match status" value="1"/>
</dbReference>
<dbReference type="PANTHER" id="PTHR43591">
    <property type="entry name" value="METHYLTRANSFERASE"/>
    <property type="match status" value="1"/>
</dbReference>
<sequence length="249" mass="28899">MDLAVRNRAYWTERAPSYTVDVKTNIAHGGREMWRNALLNHLPEGDCLRILDIGTGPGFFAILLTEMGHQVTAADYTPAMLEEARRNAGDLAEKIEFRQMDAQALEFPDNTFDVVVSRNLTWNLPDPERAYREWFRVLKPGGRMINFDADWYGYLFDEKKRVAVAQDRDNVRQEGCTDYNAYEKADEMEQISLLLPMGRVNRPDWDIQTLLRCGYHRIYTDTEVWKLTWDNEEKVNFAATPGFMICADK</sequence>
<reference evidence="2" key="1">
    <citation type="submission" date="2020-10" db="EMBL/GenBank/DDBJ databases">
        <authorList>
            <person name="Gilroy R."/>
        </authorList>
    </citation>
    <scope>NUCLEOTIDE SEQUENCE</scope>
    <source>
        <strain evidence="2">ChiBcec16-1751</strain>
    </source>
</reference>
<dbReference type="PANTHER" id="PTHR43591:SF24">
    <property type="entry name" value="2-METHOXY-6-POLYPRENYL-1,4-BENZOQUINOL METHYLASE, MITOCHONDRIAL"/>
    <property type="match status" value="1"/>
</dbReference>
<dbReference type="SUPFAM" id="SSF53335">
    <property type="entry name" value="S-adenosyl-L-methionine-dependent methyltransferases"/>
    <property type="match status" value="1"/>
</dbReference>
<proteinExistence type="predicted"/>
<accession>A0A9D1JTL6</accession>
<name>A0A9D1JTL6_9FIRM</name>
<organism evidence="2 3">
    <name type="scientific">Candidatus Avoscillospira avistercoris</name>
    <dbReference type="NCBI Taxonomy" id="2840707"/>
    <lineage>
        <taxon>Bacteria</taxon>
        <taxon>Bacillati</taxon>
        <taxon>Bacillota</taxon>
        <taxon>Clostridia</taxon>
        <taxon>Eubacteriales</taxon>
        <taxon>Oscillospiraceae</taxon>
        <taxon>Oscillospiraceae incertae sedis</taxon>
        <taxon>Candidatus Avoscillospira</taxon>
    </lineage>
</organism>
<dbReference type="GO" id="GO:0032259">
    <property type="term" value="P:methylation"/>
    <property type="evidence" value="ECO:0007669"/>
    <property type="project" value="UniProtKB-KW"/>
</dbReference>
<feature type="domain" description="Methyltransferase type 11" evidence="1">
    <location>
        <begin position="51"/>
        <end position="145"/>
    </location>
</feature>
<dbReference type="EMBL" id="DVJJ01000143">
    <property type="protein sequence ID" value="HIS65545.1"/>
    <property type="molecule type" value="Genomic_DNA"/>
</dbReference>
<dbReference type="GO" id="GO:0008757">
    <property type="term" value="F:S-adenosylmethionine-dependent methyltransferase activity"/>
    <property type="evidence" value="ECO:0007669"/>
    <property type="project" value="InterPro"/>
</dbReference>